<dbReference type="PROSITE" id="PS51918">
    <property type="entry name" value="RADICAL_SAM"/>
    <property type="match status" value="1"/>
</dbReference>
<dbReference type="AlphaFoldDB" id="A0A919GB25"/>
<organism evidence="9 10">
    <name type="scientific">Streptomyces sulfonofaciens</name>
    <dbReference type="NCBI Taxonomy" id="68272"/>
    <lineage>
        <taxon>Bacteria</taxon>
        <taxon>Bacillati</taxon>
        <taxon>Actinomycetota</taxon>
        <taxon>Actinomycetes</taxon>
        <taxon>Kitasatosporales</taxon>
        <taxon>Streptomycetaceae</taxon>
        <taxon>Streptomyces</taxon>
    </lineage>
</organism>
<dbReference type="SFLD" id="SFLDG01082">
    <property type="entry name" value="B12-binding_domain_containing"/>
    <property type="match status" value="1"/>
</dbReference>
<evidence type="ECO:0000256" key="1">
    <source>
        <dbReference type="ARBA" id="ARBA00001966"/>
    </source>
</evidence>
<proteinExistence type="predicted"/>
<comment type="cofactor">
    <cofactor evidence="1">
        <name>[4Fe-4S] cluster</name>
        <dbReference type="ChEBI" id="CHEBI:49883"/>
    </cofactor>
</comment>
<evidence type="ECO:0008006" key="11">
    <source>
        <dbReference type="Google" id="ProtNLM"/>
    </source>
</evidence>
<dbReference type="CDD" id="cd02068">
    <property type="entry name" value="radical_SAM_B12_BD"/>
    <property type="match status" value="1"/>
</dbReference>
<dbReference type="SFLD" id="SFLDF00435">
    <property type="entry name" value="carbapenem_intermediate_methyl"/>
    <property type="match status" value="1"/>
</dbReference>
<keyword evidence="6" id="KW-0812">Transmembrane</keyword>
<dbReference type="SUPFAM" id="SSF102114">
    <property type="entry name" value="Radical SAM enzymes"/>
    <property type="match status" value="1"/>
</dbReference>
<dbReference type="PROSITE" id="PS51332">
    <property type="entry name" value="B12_BINDING"/>
    <property type="match status" value="1"/>
</dbReference>
<name>A0A919GB25_9ACTN</name>
<dbReference type="InterPro" id="IPR034514">
    <property type="entry name" value="ThnK-like"/>
</dbReference>
<dbReference type="InterPro" id="IPR034466">
    <property type="entry name" value="Methyltransferase_Class_B"/>
</dbReference>
<evidence type="ECO:0000256" key="4">
    <source>
        <dbReference type="ARBA" id="ARBA00023004"/>
    </source>
</evidence>
<evidence type="ECO:0000256" key="2">
    <source>
        <dbReference type="ARBA" id="ARBA00022691"/>
    </source>
</evidence>
<dbReference type="InterPro" id="IPR036724">
    <property type="entry name" value="Cobalamin-bd_sf"/>
</dbReference>
<dbReference type="InterPro" id="IPR007197">
    <property type="entry name" value="rSAM"/>
</dbReference>
<evidence type="ECO:0000313" key="10">
    <source>
        <dbReference type="Proteomes" id="UP000603708"/>
    </source>
</evidence>
<dbReference type="Proteomes" id="UP000603708">
    <property type="component" value="Unassembled WGS sequence"/>
</dbReference>
<dbReference type="GO" id="GO:0051536">
    <property type="term" value="F:iron-sulfur cluster binding"/>
    <property type="evidence" value="ECO:0007669"/>
    <property type="project" value="UniProtKB-KW"/>
</dbReference>
<dbReference type="InterPro" id="IPR006158">
    <property type="entry name" value="Cobalamin-bd"/>
</dbReference>
<dbReference type="Pfam" id="PF02310">
    <property type="entry name" value="B12-binding"/>
    <property type="match status" value="1"/>
</dbReference>
<dbReference type="InterPro" id="IPR006638">
    <property type="entry name" value="Elp3/MiaA/NifB-like_rSAM"/>
</dbReference>
<dbReference type="PANTHER" id="PTHR43409:SF16">
    <property type="entry name" value="SLR0320 PROTEIN"/>
    <property type="match status" value="1"/>
</dbReference>
<dbReference type="PANTHER" id="PTHR43409">
    <property type="entry name" value="ANAEROBIC MAGNESIUM-PROTOPORPHYRIN IX MONOMETHYL ESTER CYCLASE-RELATED"/>
    <property type="match status" value="1"/>
</dbReference>
<dbReference type="Gene3D" id="3.40.50.280">
    <property type="entry name" value="Cobalamin-binding domain"/>
    <property type="match status" value="1"/>
</dbReference>
<feature type="transmembrane region" description="Helical" evidence="6">
    <location>
        <begin position="12"/>
        <end position="30"/>
    </location>
</feature>
<evidence type="ECO:0000259" key="8">
    <source>
        <dbReference type="PROSITE" id="PS51918"/>
    </source>
</evidence>
<dbReference type="SMART" id="SM00729">
    <property type="entry name" value="Elp3"/>
    <property type="match status" value="1"/>
</dbReference>
<dbReference type="GO" id="GO:0003824">
    <property type="term" value="F:catalytic activity"/>
    <property type="evidence" value="ECO:0007669"/>
    <property type="project" value="InterPro"/>
</dbReference>
<keyword evidence="6" id="KW-0472">Membrane</keyword>
<dbReference type="InterPro" id="IPR058240">
    <property type="entry name" value="rSAM_sf"/>
</dbReference>
<dbReference type="Gene3D" id="3.80.30.20">
    <property type="entry name" value="tm_1862 like domain"/>
    <property type="match status" value="1"/>
</dbReference>
<dbReference type="SFLD" id="SFLDG01123">
    <property type="entry name" value="methyltransferase_(Class_B)"/>
    <property type="match status" value="1"/>
</dbReference>
<evidence type="ECO:0000313" key="9">
    <source>
        <dbReference type="EMBL" id="GHH81139.1"/>
    </source>
</evidence>
<keyword evidence="10" id="KW-1185">Reference proteome</keyword>
<feature type="domain" description="Radical SAM core" evidence="8">
    <location>
        <begin position="192"/>
        <end position="417"/>
    </location>
</feature>
<dbReference type="SUPFAM" id="SSF52242">
    <property type="entry name" value="Cobalamin (vitamin B12)-binding domain"/>
    <property type="match status" value="1"/>
</dbReference>
<keyword evidence="2" id="KW-0949">S-adenosyl-L-methionine</keyword>
<dbReference type="GO" id="GO:0005829">
    <property type="term" value="C:cytosol"/>
    <property type="evidence" value="ECO:0007669"/>
    <property type="project" value="TreeGrafter"/>
</dbReference>
<reference evidence="9" key="2">
    <citation type="submission" date="2020-09" db="EMBL/GenBank/DDBJ databases">
        <authorList>
            <person name="Sun Q."/>
            <person name="Ohkuma M."/>
        </authorList>
    </citation>
    <scope>NUCLEOTIDE SEQUENCE</scope>
    <source>
        <strain evidence="9">JCM 5069</strain>
    </source>
</reference>
<accession>A0A919GB25</accession>
<reference evidence="9" key="1">
    <citation type="journal article" date="2014" name="Int. J. Syst. Evol. Microbiol.">
        <title>Complete genome sequence of Corynebacterium casei LMG S-19264T (=DSM 44701T), isolated from a smear-ripened cheese.</title>
        <authorList>
            <consortium name="US DOE Joint Genome Institute (JGI-PGF)"/>
            <person name="Walter F."/>
            <person name="Albersmeier A."/>
            <person name="Kalinowski J."/>
            <person name="Ruckert C."/>
        </authorList>
    </citation>
    <scope>NUCLEOTIDE SEQUENCE</scope>
    <source>
        <strain evidence="9">JCM 5069</strain>
    </source>
</reference>
<dbReference type="InterPro" id="IPR023404">
    <property type="entry name" value="rSAM_horseshoe"/>
</dbReference>
<dbReference type="GO" id="GO:0046872">
    <property type="term" value="F:metal ion binding"/>
    <property type="evidence" value="ECO:0007669"/>
    <property type="project" value="UniProtKB-KW"/>
</dbReference>
<dbReference type="GO" id="GO:0031419">
    <property type="term" value="F:cobalamin binding"/>
    <property type="evidence" value="ECO:0007669"/>
    <property type="project" value="InterPro"/>
</dbReference>
<dbReference type="InterPro" id="IPR051198">
    <property type="entry name" value="BchE-like"/>
</dbReference>
<comment type="caution">
    <text evidence="9">The sequence shown here is derived from an EMBL/GenBank/DDBJ whole genome shotgun (WGS) entry which is preliminary data.</text>
</comment>
<dbReference type="SFLD" id="SFLDS00029">
    <property type="entry name" value="Radical_SAM"/>
    <property type="match status" value="1"/>
</dbReference>
<dbReference type="RefSeq" id="WP_189933530.1">
    <property type="nucleotide sequence ID" value="NZ_BNCD01000010.1"/>
</dbReference>
<evidence type="ECO:0000256" key="5">
    <source>
        <dbReference type="ARBA" id="ARBA00023014"/>
    </source>
</evidence>
<sequence length="681" mass="77126">MTAELAGRRRKVYFIGLNAVPFLPLVAGLLRTYAEQDPRIAAAYDFRDPVFLVAPVQEMADGITEPDVLALSCYVWNFRRQMKVAKLVKERYPNVLVVAGGPHVPDRPGDFFAQHPYVDVLAHGEGEVAFRELLAERLAESPDYTTVPGVSVGRDGRAVAGPPAKRLPRKIESPSPYLEGVMDAAVATCRERGLRFYALWETNRGCPYSCAFCDWGSATMSALRIFDDERLQEEIEWFARNDVEDLFICDANFGIMPRDLEIAHALAEARAASGAPRQIRVNFAKNSNDRVFEISKTWHDADLLMGTTLSMQSTDMDVLEAIDRKNIGLENYQKLQQRYAAENIHTYTELILGLPLETSRTFRDGIGSLLEAGNHEDIRVYEFGILPNAPINTPQKIAGYGLRTVPKRLYVERDGTPDDEAETVDMVMETNAMPRDAWVESFGFVQAVQFLHNGCYTRYLSIFLRQEHEIGYTRFYEGLQNYFSSRPDSVLGSVYLRMRSLYQDYIDIPTLPLANLVASQPDMAADLAPYGKRRGWTIDNWGWLRIATEFDRFHAELREYLTTLDLHPDQDARLEDVLRLQRDVMLRPDYAPERGKTAEYAHDWPAYFGGGPLLPRRVRVTYGDQRFGANGRYQPVPGDLKAFALAAIGPSYPVSRINHYCHRFESAEVTSLADAVLSEQR</sequence>
<evidence type="ECO:0000259" key="7">
    <source>
        <dbReference type="PROSITE" id="PS51332"/>
    </source>
</evidence>
<keyword evidence="6" id="KW-1133">Transmembrane helix</keyword>
<dbReference type="EMBL" id="BNCD01000010">
    <property type="protein sequence ID" value="GHH81139.1"/>
    <property type="molecule type" value="Genomic_DNA"/>
</dbReference>
<dbReference type="CDD" id="cd01335">
    <property type="entry name" value="Radical_SAM"/>
    <property type="match status" value="1"/>
</dbReference>
<protein>
    <recommendedName>
        <fullName evidence="11">Methyltransferase</fullName>
    </recommendedName>
</protein>
<keyword evidence="3" id="KW-0479">Metal-binding</keyword>
<keyword evidence="4" id="KW-0408">Iron</keyword>
<feature type="domain" description="B12-binding" evidence="7">
    <location>
        <begin position="8"/>
        <end position="144"/>
    </location>
</feature>
<evidence type="ECO:0000256" key="6">
    <source>
        <dbReference type="SAM" id="Phobius"/>
    </source>
</evidence>
<keyword evidence="5" id="KW-0411">Iron-sulfur</keyword>
<gene>
    <name evidence="9" type="ORF">GCM10018793_37950</name>
</gene>
<evidence type="ECO:0000256" key="3">
    <source>
        <dbReference type="ARBA" id="ARBA00022723"/>
    </source>
</evidence>